<protein>
    <submittedName>
        <fullName evidence="1">Uncharacterized protein</fullName>
    </submittedName>
</protein>
<evidence type="ECO:0000313" key="3">
    <source>
        <dbReference type="Proteomes" id="UP000223366"/>
    </source>
</evidence>
<proteinExistence type="predicted"/>
<comment type="caution">
    <text evidence="1">The sequence shown here is derived from an EMBL/GenBank/DDBJ whole genome shotgun (WGS) entry which is preliminary data.</text>
</comment>
<dbReference type="Proteomes" id="UP000223839">
    <property type="component" value="Unassembled WGS sequence"/>
</dbReference>
<gene>
    <name evidence="1" type="ORF">COJ61_11780</name>
    <name evidence="2" type="ORF">COK99_11135</name>
</gene>
<reference evidence="3 4" key="1">
    <citation type="submission" date="2017-09" db="EMBL/GenBank/DDBJ databases">
        <title>Large-scale bioinformatics analysis of Bacillus genomes uncovers conserved roles of natural products in bacterial physiology.</title>
        <authorList>
            <consortium name="Agbiome Team Llc"/>
            <person name="Bleich R.M."/>
            <person name="Grubbs K.J."/>
            <person name="Santa Maria K.C."/>
            <person name="Allen S.E."/>
            <person name="Farag S."/>
            <person name="Shank E.A."/>
            <person name="Bowers A."/>
        </authorList>
    </citation>
    <scope>NUCLEOTIDE SEQUENCE [LARGE SCALE GENOMIC DNA]</scope>
    <source>
        <strain evidence="2 3">AFS060060</strain>
        <strain evidence="1 4">AFS077661</strain>
    </source>
</reference>
<evidence type="ECO:0000313" key="1">
    <source>
        <dbReference type="EMBL" id="PFM93200.1"/>
    </source>
</evidence>
<accession>A0A9X7D0R2</accession>
<evidence type="ECO:0000313" key="2">
    <source>
        <dbReference type="EMBL" id="PFV32314.1"/>
    </source>
</evidence>
<name>A0A9X7D0R2_BACTU</name>
<sequence length="59" mass="7144">MNSFPNKNTFKPIVIHAISMPIQHESLHFLCILKFKKETFTKKIKHVYIFENSRLFFLF</sequence>
<dbReference type="EMBL" id="NUYG01000022">
    <property type="protein sequence ID" value="PFM93200.1"/>
    <property type="molecule type" value="Genomic_DNA"/>
</dbReference>
<evidence type="ECO:0000313" key="4">
    <source>
        <dbReference type="Proteomes" id="UP000223839"/>
    </source>
</evidence>
<dbReference type="EMBL" id="NVDU01000020">
    <property type="protein sequence ID" value="PFV32314.1"/>
    <property type="molecule type" value="Genomic_DNA"/>
</dbReference>
<organism evidence="1 4">
    <name type="scientific">Bacillus thuringiensis</name>
    <dbReference type="NCBI Taxonomy" id="1428"/>
    <lineage>
        <taxon>Bacteria</taxon>
        <taxon>Bacillati</taxon>
        <taxon>Bacillota</taxon>
        <taxon>Bacilli</taxon>
        <taxon>Bacillales</taxon>
        <taxon>Bacillaceae</taxon>
        <taxon>Bacillus</taxon>
        <taxon>Bacillus cereus group</taxon>
    </lineage>
</organism>
<dbReference type="Proteomes" id="UP000223366">
    <property type="component" value="Unassembled WGS sequence"/>
</dbReference>
<dbReference type="AlphaFoldDB" id="A0A9X7D0R2"/>